<dbReference type="PRINTS" id="PR00040">
    <property type="entry name" value="HTHMERR"/>
</dbReference>
<dbReference type="PANTHER" id="PTHR30204">
    <property type="entry name" value="REDOX-CYCLING DRUG-SENSING TRANSCRIPTIONAL ACTIVATOR SOXR"/>
    <property type="match status" value="1"/>
</dbReference>
<name>A0A9X3BQ97_9MYCO</name>
<dbReference type="PROSITE" id="PS00552">
    <property type="entry name" value="HTH_MERR_1"/>
    <property type="match status" value="1"/>
</dbReference>
<gene>
    <name evidence="3" type="ORF">H7I41_26475</name>
</gene>
<dbReference type="InterPro" id="IPR000551">
    <property type="entry name" value="MerR-type_HTH_dom"/>
</dbReference>
<dbReference type="Gene3D" id="1.10.1660.10">
    <property type="match status" value="1"/>
</dbReference>
<dbReference type="RefSeq" id="WP_264015660.1">
    <property type="nucleotide sequence ID" value="NZ_JACKSJ010000239.1"/>
</dbReference>
<dbReference type="PANTHER" id="PTHR30204:SF97">
    <property type="entry name" value="MERR FAMILY REGULATORY PROTEIN"/>
    <property type="match status" value="1"/>
</dbReference>
<keyword evidence="4" id="KW-1185">Reference proteome</keyword>
<evidence type="ECO:0000259" key="2">
    <source>
        <dbReference type="PROSITE" id="PS50937"/>
    </source>
</evidence>
<dbReference type="Proteomes" id="UP001140293">
    <property type="component" value="Unassembled WGS sequence"/>
</dbReference>
<keyword evidence="1" id="KW-0238">DNA-binding</keyword>
<protein>
    <submittedName>
        <fullName evidence="3">MerR family transcriptional regulator</fullName>
    </submittedName>
</protein>
<proteinExistence type="predicted"/>
<evidence type="ECO:0000313" key="4">
    <source>
        <dbReference type="Proteomes" id="UP001140293"/>
    </source>
</evidence>
<dbReference type="SUPFAM" id="SSF46955">
    <property type="entry name" value="Putative DNA-binding domain"/>
    <property type="match status" value="1"/>
</dbReference>
<reference evidence="3" key="1">
    <citation type="submission" date="2020-07" db="EMBL/GenBank/DDBJ databases">
        <authorList>
            <person name="Pettersson B.M.F."/>
            <person name="Behra P.R.K."/>
            <person name="Ramesh M."/>
            <person name="Das S."/>
            <person name="Dasgupta S."/>
            <person name="Kirsebom L.A."/>
        </authorList>
    </citation>
    <scope>NUCLEOTIDE SEQUENCE</scope>
    <source>
        <strain evidence="3">DSM 44615</strain>
    </source>
</reference>
<dbReference type="InterPro" id="IPR047057">
    <property type="entry name" value="MerR_fam"/>
</dbReference>
<dbReference type="EMBL" id="JACKSJ010000239">
    <property type="protein sequence ID" value="MCV7173474.1"/>
    <property type="molecule type" value="Genomic_DNA"/>
</dbReference>
<dbReference type="AlphaFoldDB" id="A0A9X3BQ97"/>
<feature type="domain" description="HTH merR-type" evidence="2">
    <location>
        <begin position="4"/>
        <end position="72"/>
    </location>
</feature>
<reference evidence="3" key="2">
    <citation type="journal article" date="2022" name="BMC Genomics">
        <title>Comparative genome analysis of mycobacteria focusing on tRNA and non-coding RNA.</title>
        <authorList>
            <person name="Behra P.R.K."/>
            <person name="Pettersson B.M.F."/>
            <person name="Ramesh M."/>
            <person name="Das S."/>
            <person name="Dasgupta S."/>
            <person name="Kirsebom L.A."/>
        </authorList>
    </citation>
    <scope>NUCLEOTIDE SEQUENCE</scope>
    <source>
        <strain evidence="3">DSM 44615</strain>
    </source>
</reference>
<organism evidence="3 4">
    <name type="scientific">[Mycobacterium] manitobense</name>
    <dbReference type="NCBI Taxonomy" id="190147"/>
    <lineage>
        <taxon>Bacteria</taxon>
        <taxon>Bacillati</taxon>
        <taxon>Actinomycetota</taxon>
        <taxon>Actinomycetes</taxon>
        <taxon>Mycobacteriales</taxon>
        <taxon>Mycobacteriaceae</taxon>
        <taxon>Mycolicibacterium</taxon>
    </lineage>
</organism>
<dbReference type="SMART" id="SM00422">
    <property type="entry name" value="HTH_MERR"/>
    <property type="match status" value="1"/>
</dbReference>
<dbReference type="GO" id="GO:0003700">
    <property type="term" value="F:DNA-binding transcription factor activity"/>
    <property type="evidence" value="ECO:0007669"/>
    <property type="project" value="InterPro"/>
</dbReference>
<accession>A0A9X3BQ97</accession>
<evidence type="ECO:0000313" key="3">
    <source>
        <dbReference type="EMBL" id="MCV7173474.1"/>
    </source>
</evidence>
<sequence length="141" mass="15146">MTASLTIGEVARRAGIAATTLRYYEQIGLLAPAARVGGQRRYGDSILARLEVIRLCKTAGFALEDIAVLFADDAPGRPVSRSLARSKLAEIDARMDELRRAREIVEWGMACTCPSIDDCTCGVHAIGSATPMNSGCVTMDR</sequence>
<evidence type="ECO:0000256" key="1">
    <source>
        <dbReference type="ARBA" id="ARBA00023125"/>
    </source>
</evidence>
<dbReference type="GO" id="GO:0003677">
    <property type="term" value="F:DNA binding"/>
    <property type="evidence" value="ECO:0007669"/>
    <property type="project" value="UniProtKB-KW"/>
</dbReference>
<dbReference type="InterPro" id="IPR009061">
    <property type="entry name" value="DNA-bd_dom_put_sf"/>
</dbReference>
<dbReference type="PROSITE" id="PS50937">
    <property type="entry name" value="HTH_MERR_2"/>
    <property type="match status" value="1"/>
</dbReference>
<comment type="caution">
    <text evidence="3">The sequence shown here is derived from an EMBL/GenBank/DDBJ whole genome shotgun (WGS) entry which is preliminary data.</text>
</comment>
<dbReference type="Pfam" id="PF13411">
    <property type="entry name" value="MerR_1"/>
    <property type="match status" value="1"/>
</dbReference>